<dbReference type="SMART" id="SM00382">
    <property type="entry name" value="AAA"/>
    <property type="match status" value="2"/>
</dbReference>
<dbReference type="InterPro" id="IPR003439">
    <property type="entry name" value="ABC_transporter-like_ATP-bd"/>
</dbReference>
<dbReference type="Pfam" id="PF08352">
    <property type="entry name" value="oligo_HPY"/>
    <property type="match status" value="2"/>
</dbReference>
<evidence type="ECO:0000256" key="2">
    <source>
        <dbReference type="ARBA" id="ARBA00005417"/>
    </source>
</evidence>
<dbReference type="NCBIfam" id="NF007739">
    <property type="entry name" value="PRK10419.1"/>
    <property type="match status" value="2"/>
</dbReference>
<name>A0A1C0APW9_9ACTN</name>
<dbReference type="InterPro" id="IPR003593">
    <property type="entry name" value="AAA+_ATPase"/>
</dbReference>
<evidence type="ECO:0000256" key="4">
    <source>
        <dbReference type="ARBA" id="ARBA00022475"/>
    </source>
</evidence>
<evidence type="ECO:0000313" key="9">
    <source>
        <dbReference type="Proteomes" id="UP000093501"/>
    </source>
</evidence>
<organism evidence="8 9">
    <name type="scientific">Tessaracoccus lapidicaptus</name>
    <dbReference type="NCBI Taxonomy" id="1427523"/>
    <lineage>
        <taxon>Bacteria</taxon>
        <taxon>Bacillati</taxon>
        <taxon>Actinomycetota</taxon>
        <taxon>Actinomycetes</taxon>
        <taxon>Propionibacteriales</taxon>
        <taxon>Propionibacteriaceae</taxon>
        <taxon>Tessaracoccus</taxon>
    </lineage>
</organism>
<comment type="caution">
    <text evidence="8">The sequence shown here is derived from an EMBL/GenBank/DDBJ whole genome shotgun (WGS) entry which is preliminary data.</text>
</comment>
<keyword evidence="4" id="KW-1003">Cell membrane</keyword>
<dbReference type="AlphaFoldDB" id="A0A1C0APW9"/>
<dbReference type="InterPro" id="IPR017871">
    <property type="entry name" value="ABC_transporter-like_CS"/>
</dbReference>
<keyword evidence="5" id="KW-0547">Nucleotide-binding</keyword>
<dbReference type="InterPro" id="IPR027417">
    <property type="entry name" value="P-loop_NTPase"/>
</dbReference>
<evidence type="ECO:0000256" key="3">
    <source>
        <dbReference type="ARBA" id="ARBA00022448"/>
    </source>
</evidence>
<keyword evidence="7" id="KW-0472">Membrane</keyword>
<sequence>MTTTPRFTGENPVLKFDKLDVQFRTEFGTVHAVKGITLSVEPGEVMALVGESGSGKSVTATTALGLLPKTARIQGDTRVTDKSIGQLSGRQLRSLRGNRVAMVFQEPMTALNPVITVGEQLTEAMEVHGVAFGRDAWDRAVDLLNAVGIPNAERRAKQFPHELSGGMRQRVVIAMALACDPDVIIADEPTTALDVTVQAEILDLLRSLKDKLNTGILLITHNMGVVADMADNVAVMFKGTIVERGPVEQVLLQPQHPYTKRLLAAVPRLGEGHGQFGVAPNPVEPTAEAALDVRDLVVEYHRAGKKPFRAVDGVSFDVRRGEIVGLVGESGSGKSTIGRALLGLIPSKSGEVRVLDQNLLGLRGHELKSLRKRIGVIFQDPAASLNPRFPIGDVIAEPMSVHKVGNAKEREARVHELLDAVQLPRSVYNRYPHELSGGQRQRVSIARALSLSPDLLVADEPTSALDVSVQASVLAMFTELQREFGFACLFISHDLAVIDSLAHRVVVMQYGKIVEKGTREDVLLHPQEEYTRRLLAAAPVPDPIEQRERREARYELLKELGDEVVELDTRELDYDARGPRTES</sequence>
<dbReference type="NCBIfam" id="NF008453">
    <property type="entry name" value="PRK11308.1"/>
    <property type="match status" value="2"/>
</dbReference>
<reference evidence="9" key="1">
    <citation type="submission" date="2016-07" db="EMBL/GenBank/DDBJ databases">
        <authorList>
            <person name="Florea S."/>
            <person name="Webb J.S."/>
            <person name="Jaromczyk J."/>
            <person name="Schardl C.L."/>
        </authorList>
    </citation>
    <scope>NUCLEOTIDE SEQUENCE [LARGE SCALE GENOMIC DNA]</scope>
    <source>
        <strain evidence="9">IPBSL-7</strain>
    </source>
</reference>
<dbReference type="Pfam" id="PF00005">
    <property type="entry name" value="ABC_tran"/>
    <property type="match status" value="2"/>
</dbReference>
<dbReference type="PROSITE" id="PS50893">
    <property type="entry name" value="ABC_TRANSPORTER_2"/>
    <property type="match status" value="2"/>
</dbReference>
<dbReference type="EMBL" id="MBQD01000011">
    <property type="protein sequence ID" value="OCL36468.1"/>
    <property type="molecule type" value="Genomic_DNA"/>
</dbReference>
<dbReference type="InterPro" id="IPR013563">
    <property type="entry name" value="Oligopep_ABC_C"/>
</dbReference>
<dbReference type="PANTHER" id="PTHR43297:SF2">
    <property type="entry name" value="DIPEPTIDE TRANSPORT ATP-BINDING PROTEIN DPPD"/>
    <property type="match status" value="1"/>
</dbReference>
<keyword evidence="3" id="KW-0813">Transport</keyword>
<dbReference type="GO" id="GO:0005886">
    <property type="term" value="C:plasma membrane"/>
    <property type="evidence" value="ECO:0007669"/>
    <property type="project" value="UniProtKB-SubCell"/>
</dbReference>
<protein>
    <submittedName>
        <fullName evidence="8">Glutathione ABC transporter ATP-binding protein</fullName>
    </submittedName>
</protein>
<dbReference type="SUPFAM" id="SSF52540">
    <property type="entry name" value="P-loop containing nucleoside triphosphate hydrolases"/>
    <property type="match status" value="2"/>
</dbReference>
<gene>
    <name evidence="8" type="ORF">BCR15_00945</name>
</gene>
<dbReference type="FunFam" id="3.40.50.300:FF:000016">
    <property type="entry name" value="Oligopeptide ABC transporter ATP-binding component"/>
    <property type="match status" value="2"/>
</dbReference>
<evidence type="ECO:0000256" key="6">
    <source>
        <dbReference type="ARBA" id="ARBA00022840"/>
    </source>
</evidence>
<dbReference type="Gene3D" id="3.40.50.300">
    <property type="entry name" value="P-loop containing nucleotide triphosphate hydrolases"/>
    <property type="match status" value="2"/>
</dbReference>
<evidence type="ECO:0000256" key="7">
    <source>
        <dbReference type="ARBA" id="ARBA00023136"/>
    </source>
</evidence>
<comment type="similarity">
    <text evidence="2">Belongs to the ABC transporter superfamily.</text>
</comment>
<dbReference type="GO" id="GO:0015833">
    <property type="term" value="P:peptide transport"/>
    <property type="evidence" value="ECO:0007669"/>
    <property type="project" value="InterPro"/>
</dbReference>
<proteinExistence type="inferred from homology"/>
<dbReference type="InterPro" id="IPR050388">
    <property type="entry name" value="ABC_Ni/Peptide_Import"/>
</dbReference>
<comment type="subcellular location">
    <subcellularLocation>
        <location evidence="1">Cell membrane</location>
        <topology evidence="1">Peripheral membrane protein</topology>
    </subcellularLocation>
</comment>
<accession>A0A1C0APW9</accession>
<evidence type="ECO:0000256" key="5">
    <source>
        <dbReference type="ARBA" id="ARBA00022741"/>
    </source>
</evidence>
<dbReference type="CDD" id="cd03257">
    <property type="entry name" value="ABC_NikE_OppD_transporters"/>
    <property type="match status" value="2"/>
</dbReference>
<dbReference type="RefSeq" id="WP_068750741.1">
    <property type="nucleotide sequence ID" value="NZ_LR214441.1"/>
</dbReference>
<dbReference type="Proteomes" id="UP000093501">
    <property type="component" value="Unassembled WGS sequence"/>
</dbReference>
<dbReference type="GO" id="GO:0005524">
    <property type="term" value="F:ATP binding"/>
    <property type="evidence" value="ECO:0007669"/>
    <property type="project" value="UniProtKB-KW"/>
</dbReference>
<evidence type="ECO:0000313" key="8">
    <source>
        <dbReference type="EMBL" id="OCL36468.1"/>
    </source>
</evidence>
<keyword evidence="9" id="KW-1185">Reference proteome</keyword>
<dbReference type="PANTHER" id="PTHR43297">
    <property type="entry name" value="OLIGOPEPTIDE TRANSPORT ATP-BINDING PROTEIN APPD"/>
    <property type="match status" value="1"/>
</dbReference>
<evidence type="ECO:0000256" key="1">
    <source>
        <dbReference type="ARBA" id="ARBA00004202"/>
    </source>
</evidence>
<keyword evidence="6 8" id="KW-0067">ATP-binding</keyword>
<dbReference type="GO" id="GO:0016887">
    <property type="term" value="F:ATP hydrolysis activity"/>
    <property type="evidence" value="ECO:0007669"/>
    <property type="project" value="InterPro"/>
</dbReference>
<dbReference type="PROSITE" id="PS00211">
    <property type="entry name" value="ABC_TRANSPORTER_1"/>
    <property type="match status" value="2"/>
</dbReference>